<dbReference type="Pfam" id="PF14265">
    <property type="entry name" value="DUF4355"/>
    <property type="match status" value="1"/>
</dbReference>
<feature type="region of interest" description="Disordered" evidence="1">
    <location>
        <begin position="1"/>
        <end position="28"/>
    </location>
</feature>
<dbReference type="GeneID" id="5075550"/>
<dbReference type="Proteomes" id="UP000000990">
    <property type="component" value="Segment"/>
</dbReference>
<reference evidence="2 3" key="1">
    <citation type="journal article" date="2003" name="Int. J. Food Microbiol.">
        <title>Isolation and characterization of a Lactobacillus plantarum bacteriophage, phiJL-1, from a cucumber fermentation.</title>
        <authorList>
            <person name="Lu Z."/>
            <person name="Breidt F."/>
            <person name="Fleming H.P."/>
            <person name="Altermann E."/>
            <person name="Klaenhammer T.R."/>
        </authorList>
    </citation>
    <scope>NUCLEOTIDE SEQUENCE [LARGE SCALE GENOMIC DNA]</scope>
</reference>
<sequence length="184" mass="20139">MPEDTTSTETTENTEATESESSITLTPKELQAKLDSEADKRSAAAIEKAKAKWEAKQKQAIEDAKNEGAKLAKMSEADKLAEEQKQREEEFKQREAELNKRELSYSTKDLLSEQGLPTDMADSLVALGDADAIKNVVETLKASVDSAVKEQVEKSVQSNPPATGSSVLGDPEDPFSKIMSQYKK</sequence>
<accession>Q597V6</accession>
<dbReference type="EMBL" id="AY236756">
    <property type="protein sequence ID" value="AAP74515.1"/>
    <property type="molecule type" value="Genomic_DNA"/>
</dbReference>
<evidence type="ECO:0000256" key="1">
    <source>
        <dbReference type="SAM" id="MobiDB-lite"/>
    </source>
</evidence>
<keyword evidence="3" id="KW-1185">Reference proteome</keyword>
<evidence type="ECO:0000313" key="3">
    <source>
        <dbReference type="Proteomes" id="UP000000990"/>
    </source>
</evidence>
<reference evidence="2 3" key="2">
    <citation type="journal article" date="2005" name="Gene">
        <title>Sequence analysis of the Lactobacillus plantarum bacteriophage PhiJL-1.</title>
        <authorList>
            <person name="Lu Z."/>
            <person name="Altermann E."/>
            <person name="Breidt F."/>
            <person name="Predki P."/>
            <person name="Fleming H.P."/>
            <person name="Klaenhammer T.R."/>
        </authorList>
    </citation>
    <scope>NUCLEOTIDE SEQUENCE</scope>
</reference>
<organism evidence="2 3">
    <name type="scientific">Lactobacillus phage phiJL-1</name>
    <dbReference type="NCBI Taxonomy" id="2892345"/>
    <lineage>
        <taxon>Viruses</taxon>
        <taxon>Duplodnaviria</taxon>
        <taxon>Heunggongvirae</taxon>
        <taxon>Uroviricota</taxon>
        <taxon>Caudoviricetes</taxon>
        <taxon>Coetzeevirus</taxon>
        <taxon>Coetzeevirus JL1</taxon>
    </lineage>
</organism>
<evidence type="ECO:0000313" key="2">
    <source>
        <dbReference type="EMBL" id="AAP74515.1"/>
    </source>
</evidence>
<dbReference type="RefSeq" id="YP_223888.1">
    <property type="nucleotide sequence ID" value="NC_006936.1"/>
</dbReference>
<feature type="region of interest" description="Disordered" evidence="1">
    <location>
        <begin position="151"/>
        <end position="184"/>
    </location>
</feature>
<dbReference type="KEGG" id="vg:5075550"/>
<feature type="region of interest" description="Disordered" evidence="1">
    <location>
        <begin position="57"/>
        <end position="95"/>
    </location>
</feature>
<feature type="compositionally biased region" description="Low complexity" evidence="1">
    <location>
        <begin position="1"/>
        <end position="26"/>
    </location>
</feature>
<feature type="compositionally biased region" description="Polar residues" evidence="1">
    <location>
        <begin position="154"/>
        <end position="166"/>
    </location>
</feature>
<dbReference type="InterPro" id="IPR025580">
    <property type="entry name" value="Gp46"/>
</dbReference>
<proteinExistence type="predicted"/>
<protein>
    <submittedName>
        <fullName evidence="2">Scaffold protein</fullName>
    </submittedName>
</protein>
<name>Q597V6_9CAUD</name>